<evidence type="ECO:0000256" key="1">
    <source>
        <dbReference type="ARBA" id="ARBA00008609"/>
    </source>
</evidence>
<dbReference type="InterPro" id="IPR028896">
    <property type="entry name" value="GcvT/YgfZ/DmdA"/>
</dbReference>
<dbReference type="GO" id="GO:0008483">
    <property type="term" value="F:transaminase activity"/>
    <property type="evidence" value="ECO:0007669"/>
    <property type="project" value="UniProtKB-KW"/>
</dbReference>
<evidence type="ECO:0000259" key="8">
    <source>
        <dbReference type="Pfam" id="PF08669"/>
    </source>
</evidence>
<dbReference type="GO" id="GO:0006546">
    <property type="term" value="P:glycine catabolic process"/>
    <property type="evidence" value="ECO:0007669"/>
    <property type="project" value="InterPro"/>
</dbReference>
<dbReference type="InterPro" id="IPR006222">
    <property type="entry name" value="GCVT_N"/>
</dbReference>
<dbReference type="Pfam" id="PF08669">
    <property type="entry name" value="GCV_T_C"/>
    <property type="match status" value="1"/>
</dbReference>
<dbReference type="InterPro" id="IPR013977">
    <property type="entry name" value="GcvT_C"/>
</dbReference>
<evidence type="ECO:0000256" key="2">
    <source>
        <dbReference type="ARBA" id="ARBA00012616"/>
    </source>
</evidence>
<comment type="similarity">
    <text evidence="1">Belongs to the GcvT family.</text>
</comment>
<evidence type="ECO:0000259" key="7">
    <source>
        <dbReference type="Pfam" id="PF01571"/>
    </source>
</evidence>
<dbReference type="Gene3D" id="3.30.70.1400">
    <property type="entry name" value="Aminomethyltransferase beta-barrel domains"/>
    <property type="match status" value="1"/>
</dbReference>
<protein>
    <recommendedName>
        <fullName evidence="2">aminomethyltransferase</fullName>
        <ecNumber evidence="2">2.1.2.10</ecNumber>
    </recommendedName>
    <alternativeName>
        <fullName evidence="5">Glycine cleavage system T protein</fullName>
    </alternativeName>
</protein>
<gene>
    <name evidence="9" type="ORF">METZ01_LOCUS36937</name>
</gene>
<dbReference type="AlphaFoldDB" id="A0A381R3B9"/>
<dbReference type="GO" id="GO:0004047">
    <property type="term" value="F:aminomethyltransferase activity"/>
    <property type="evidence" value="ECO:0007669"/>
    <property type="project" value="UniProtKB-EC"/>
</dbReference>
<dbReference type="Gene3D" id="4.10.1250.10">
    <property type="entry name" value="Aminomethyltransferase fragment"/>
    <property type="match status" value="1"/>
</dbReference>
<dbReference type="NCBIfam" id="TIGR00528">
    <property type="entry name" value="gcvT"/>
    <property type="match status" value="1"/>
</dbReference>
<reference evidence="9" key="1">
    <citation type="submission" date="2018-05" db="EMBL/GenBank/DDBJ databases">
        <authorList>
            <person name="Lanie J.A."/>
            <person name="Ng W.-L."/>
            <person name="Kazmierczak K.M."/>
            <person name="Andrzejewski T.M."/>
            <person name="Davidsen T.M."/>
            <person name="Wayne K.J."/>
            <person name="Tettelin H."/>
            <person name="Glass J.I."/>
            <person name="Rusch D."/>
            <person name="Podicherti R."/>
            <person name="Tsui H.-C.T."/>
            <person name="Winkler M.E."/>
        </authorList>
    </citation>
    <scope>NUCLEOTIDE SEQUENCE</scope>
</reference>
<proteinExistence type="inferred from homology"/>
<feature type="domain" description="GCVT N-terminal" evidence="7">
    <location>
        <begin position="20"/>
        <end position="272"/>
    </location>
</feature>
<dbReference type="Gene3D" id="2.40.30.110">
    <property type="entry name" value="Aminomethyltransferase beta-barrel domains"/>
    <property type="match status" value="1"/>
</dbReference>
<name>A0A381R3B9_9ZZZZ</name>
<dbReference type="EMBL" id="UINC01001580">
    <property type="protein sequence ID" value="SUZ84083.1"/>
    <property type="molecule type" value="Genomic_DNA"/>
</dbReference>
<dbReference type="Pfam" id="PF01571">
    <property type="entry name" value="GCV_T"/>
    <property type="match status" value="1"/>
</dbReference>
<evidence type="ECO:0000256" key="4">
    <source>
        <dbReference type="ARBA" id="ARBA00022679"/>
    </source>
</evidence>
<dbReference type="PIRSF" id="PIRSF006487">
    <property type="entry name" value="GcvT"/>
    <property type="match status" value="1"/>
</dbReference>
<accession>A0A381R3B9</accession>
<dbReference type="SUPFAM" id="SSF103025">
    <property type="entry name" value="Folate-binding domain"/>
    <property type="match status" value="1"/>
</dbReference>
<evidence type="ECO:0000256" key="3">
    <source>
        <dbReference type="ARBA" id="ARBA00022576"/>
    </source>
</evidence>
<evidence type="ECO:0000256" key="6">
    <source>
        <dbReference type="ARBA" id="ARBA00047665"/>
    </source>
</evidence>
<dbReference type="PANTHER" id="PTHR43757">
    <property type="entry name" value="AMINOMETHYLTRANSFERASE"/>
    <property type="match status" value="1"/>
</dbReference>
<feature type="domain" description="Aminomethyltransferase C-terminal" evidence="8">
    <location>
        <begin position="297"/>
        <end position="373"/>
    </location>
</feature>
<organism evidence="9">
    <name type="scientific">marine metagenome</name>
    <dbReference type="NCBI Taxonomy" id="408172"/>
    <lineage>
        <taxon>unclassified sequences</taxon>
        <taxon>metagenomes</taxon>
        <taxon>ecological metagenomes</taxon>
    </lineage>
</organism>
<dbReference type="InterPro" id="IPR027266">
    <property type="entry name" value="TrmE/GcvT-like"/>
</dbReference>
<dbReference type="PANTHER" id="PTHR43757:SF2">
    <property type="entry name" value="AMINOMETHYLTRANSFERASE, MITOCHONDRIAL"/>
    <property type="match status" value="1"/>
</dbReference>
<dbReference type="EC" id="2.1.2.10" evidence="2"/>
<keyword evidence="4" id="KW-0808">Transferase</keyword>
<evidence type="ECO:0000256" key="5">
    <source>
        <dbReference type="ARBA" id="ARBA00031395"/>
    </source>
</evidence>
<dbReference type="Gene3D" id="3.30.1360.120">
    <property type="entry name" value="Probable tRNA modification gtpase trme, domain 1"/>
    <property type="match status" value="1"/>
</dbReference>
<dbReference type="InterPro" id="IPR029043">
    <property type="entry name" value="GcvT/YgfZ_C"/>
</dbReference>
<dbReference type="InterPro" id="IPR006223">
    <property type="entry name" value="GcvT"/>
</dbReference>
<keyword evidence="3" id="KW-0032">Aminotransferase</keyword>
<dbReference type="SUPFAM" id="SSF101790">
    <property type="entry name" value="Aminomethyltransferase beta-barrel domain"/>
    <property type="match status" value="1"/>
</dbReference>
<dbReference type="GO" id="GO:0005960">
    <property type="term" value="C:glycine cleavage complex"/>
    <property type="evidence" value="ECO:0007669"/>
    <property type="project" value="InterPro"/>
</dbReference>
<comment type="catalytic activity">
    <reaction evidence="6">
        <text>N(6)-[(R)-S(8)-aminomethyldihydrolipoyl]-L-lysyl-[protein] + (6S)-5,6,7,8-tetrahydrofolate = N(6)-[(R)-dihydrolipoyl]-L-lysyl-[protein] + (6R)-5,10-methylene-5,6,7,8-tetrahydrofolate + NH4(+)</text>
        <dbReference type="Rhea" id="RHEA:16945"/>
        <dbReference type="Rhea" id="RHEA-COMP:10475"/>
        <dbReference type="Rhea" id="RHEA-COMP:10492"/>
        <dbReference type="ChEBI" id="CHEBI:15636"/>
        <dbReference type="ChEBI" id="CHEBI:28938"/>
        <dbReference type="ChEBI" id="CHEBI:57453"/>
        <dbReference type="ChEBI" id="CHEBI:83100"/>
        <dbReference type="ChEBI" id="CHEBI:83143"/>
        <dbReference type="EC" id="2.1.2.10"/>
    </reaction>
</comment>
<dbReference type="NCBIfam" id="NF001567">
    <property type="entry name" value="PRK00389.1"/>
    <property type="match status" value="1"/>
</dbReference>
<sequence>MERKMSEAVGYKENLKKTPLYKLHKEYNAKLVEFAGHILPIQYETGILNEHNHTRESAGLFDVSHMGQIKISGGLIFEALEKILPLSFSEMKQGQIKYTQLLNKDGRIIDDLMVYKPLNDSNHVRMVVNADCIQKDLDHLSSNLNNNFRVELLNDRALIALQGPLSANILNQYIPGVIDMPFMTFNTFIFDGEKVLVSRCGYTGEDGYEISIPGKISYFLANKILSNKEVKLIGLGARDSLRMEAGLCLYGHDIDLNTTPIEAGLGWTLSKKRLKQGNFIGSKTIKKQITEGPGKILVGIKPFAQIPAREGTTIHDSDGKEIGIVTSGGYSPSLKVPISIGYIKVEKLNESQEVFLKVREKMIPSTYTNLPFVSHKYFKGN</sequence>
<evidence type="ECO:0000313" key="9">
    <source>
        <dbReference type="EMBL" id="SUZ84083.1"/>
    </source>
</evidence>